<dbReference type="EMBL" id="JBBPBM010000045">
    <property type="protein sequence ID" value="KAK8522943.1"/>
    <property type="molecule type" value="Genomic_DNA"/>
</dbReference>
<organism evidence="2 3">
    <name type="scientific">Hibiscus sabdariffa</name>
    <name type="common">roselle</name>
    <dbReference type="NCBI Taxonomy" id="183260"/>
    <lineage>
        <taxon>Eukaryota</taxon>
        <taxon>Viridiplantae</taxon>
        <taxon>Streptophyta</taxon>
        <taxon>Embryophyta</taxon>
        <taxon>Tracheophyta</taxon>
        <taxon>Spermatophyta</taxon>
        <taxon>Magnoliopsida</taxon>
        <taxon>eudicotyledons</taxon>
        <taxon>Gunneridae</taxon>
        <taxon>Pentapetalae</taxon>
        <taxon>rosids</taxon>
        <taxon>malvids</taxon>
        <taxon>Malvales</taxon>
        <taxon>Malvaceae</taxon>
        <taxon>Malvoideae</taxon>
        <taxon>Hibiscus</taxon>
    </lineage>
</organism>
<reference evidence="2 3" key="1">
    <citation type="journal article" date="2024" name="G3 (Bethesda)">
        <title>Genome assembly of Hibiscus sabdariffa L. provides insights into metabolisms of medicinal natural products.</title>
        <authorList>
            <person name="Kim T."/>
        </authorList>
    </citation>
    <scope>NUCLEOTIDE SEQUENCE [LARGE SCALE GENOMIC DNA]</scope>
    <source>
        <strain evidence="2">TK-2024</strain>
        <tissue evidence="2">Old leaves</tissue>
    </source>
</reference>
<feature type="region of interest" description="Disordered" evidence="1">
    <location>
        <begin position="1"/>
        <end position="74"/>
    </location>
</feature>
<proteinExistence type="predicted"/>
<sequence>MAKDNGTRIESPTGKSPNIMSISKDDSMSIKGKSKVINDSDKLISSNKENGDTKTLSNNPPLKETAYQSDSSKKDNLLNGIVEKEGPIAADDIIAIDSHICNNLKQIRVSGKRKREEQVDDEDNELFSCVKRKALNNAINNGIFQIGPGNWGDDGYGAVANEEWL</sequence>
<evidence type="ECO:0000256" key="1">
    <source>
        <dbReference type="SAM" id="MobiDB-lite"/>
    </source>
</evidence>
<dbReference type="Proteomes" id="UP001472677">
    <property type="component" value="Unassembled WGS sequence"/>
</dbReference>
<protein>
    <submittedName>
        <fullName evidence="2">Uncharacterized protein</fullName>
    </submittedName>
</protein>
<gene>
    <name evidence="2" type="ORF">V6N12_056635</name>
</gene>
<evidence type="ECO:0000313" key="3">
    <source>
        <dbReference type="Proteomes" id="UP001472677"/>
    </source>
</evidence>
<evidence type="ECO:0000313" key="2">
    <source>
        <dbReference type="EMBL" id="KAK8522943.1"/>
    </source>
</evidence>
<name>A0ABR2CTK4_9ROSI</name>
<comment type="caution">
    <text evidence="2">The sequence shown here is derived from an EMBL/GenBank/DDBJ whole genome shotgun (WGS) entry which is preliminary data.</text>
</comment>
<feature type="compositionally biased region" description="Polar residues" evidence="1">
    <location>
        <begin position="8"/>
        <end position="18"/>
    </location>
</feature>
<feature type="compositionally biased region" description="Polar residues" evidence="1">
    <location>
        <begin position="43"/>
        <end position="70"/>
    </location>
</feature>
<keyword evidence="3" id="KW-1185">Reference proteome</keyword>
<accession>A0ABR2CTK4</accession>